<dbReference type="AlphaFoldDB" id="A0A5Y1YEQ0"/>
<gene>
    <name evidence="1" type="ORF">CTQ69_22970</name>
</gene>
<evidence type="ECO:0000313" key="1">
    <source>
        <dbReference type="EMBL" id="ECC3916780.1"/>
    </source>
</evidence>
<accession>A0A5Y1YEQ0</accession>
<dbReference type="EMBL" id="AAIBIC010000038">
    <property type="protein sequence ID" value="ECC3916780.1"/>
    <property type="molecule type" value="Genomic_DNA"/>
</dbReference>
<reference evidence="1" key="1">
    <citation type="submission" date="2018-08" db="EMBL/GenBank/DDBJ databases">
        <authorList>
            <person name="Ashton P.M."/>
            <person name="Dallman T."/>
            <person name="Nair S."/>
            <person name="De Pinna E."/>
            <person name="Peters T."/>
            <person name="Grant K."/>
        </authorList>
    </citation>
    <scope>NUCLEOTIDE SEQUENCE [LARGE SCALE GENOMIC DNA]</scope>
    <source>
        <strain evidence="1">294779</strain>
    </source>
</reference>
<proteinExistence type="predicted"/>
<protein>
    <submittedName>
        <fullName evidence="1">Uncharacterized protein</fullName>
    </submittedName>
</protein>
<sequence>MKTENKTASRKNKIIRTIYVVPEDREKLLKKTAYISGAVGMPVKTSEVFNYIIEFIIDENIDDMIQYFKKQKNW</sequence>
<dbReference type="Proteomes" id="UP000839735">
    <property type="component" value="Unassembled WGS sequence"/>
</dbReference>
<name>A0A5Y1YEQ0_SALDZ</name>
<organism evidence="1">
    <name type="scientific">Salmonella diarizonae</name>
    <dbReference type="NCBI Taxonomy" id="59204"/>
    <lineage>
        <taxon>Bacteria</taxon>
        <taxon>Pseudomonadati</taxon>
        <taxon>Pseudomonadota</taxon>
        <taxon>Gammaproteobacteria</taxon>
        <taxon>Enterobacterales</taxon>
        <taxon>Enterobacteriaceae</taxon>
        <taxon>Salmonella</taxon>
    </lineage>
</organism>
<comment type="caution">
    <text evidence="1">The sequence shown here is derived from an EMBL/GenBank/DDBJ whole genome shotgun (WGS) entry which is preliminary data.</text>
</comment>